<keyword evidence="1" id="KW-0812">Transmembrane</keyword>
<feature type="transmembrane region" description="Helical" evidence="1">
    <location>
        <begin position="21"/>
        <end position="42"/>
    </location>
</feature>
<keyword evidence="1" id="KW-1133">Transmembrane helix</keyword>
<name>A0A8S1P2W4_PARPR</name>
<evidence type="ECO:0000313" key="2">
    <source>
        <dbReference type="EMBL" id="CAD8097339.1"/>
    </source>
</evidence>
<dbReference type="Proteomes" id="UP000688137">
    <property type="component" value="Unassembled WGS sequence"/>
</dbReference>
<keyword evidence="1" id="KW-0472">Membrane</keyword>
<gene>
    <name evidence="2" type="ORF">PPRIM_AZ9-3.1.T1030184</name>
</gene>
<reference evidence="2" key="1">
    <citation type="submission" date="2021-01" db="EMBL/GenBank/DDBJ databases">
        <authorList>
            <consortium name="Genoscope - CEA"/>
            <person name="William W."/>
        </authorList>
    </citation>
    <scope>NUCLEOTIDE SEQUENCE</scope>
</reference>
<comment type="caution">
    <text evidence="2">The sequence shown here is derived from an EMBL/GenBank/DDBJ whole genome shotgun (WGS) entry which is preliminary data.</text>
</comment>
<evidence type="ECO:0000313" key="3">
    <source>
        <dbReference type="Proteomes" id="UP000688137"/>
    </source>
</evidence>
<dbReference type="AlphaFoldDB" id="A0A8S1P2W4"/>
<organism evidence="2 3">
    <name type="scientific">Paramecium primaurelia</name>
    <dbReference type="NCBI Taxonomy" id="5886"/>
    <lineage>
        <taxon>Eukaryota</taxon>
        <taxon>Sar</taxon>
        <taxon>Alveolata</taxon>
        <taxon>Ciliophora</taxon>
        <taxon>Intramacronucleata</taxon>
        <taxon>Oligohymenophorea</taxon>
        <taxon>Peniculida</taxon>
        <taxon>Parameciidae</taxon>
        <taxon>Paramecium</taxon>
    </lineage>
</organism>
<accession>A0A8S1P2W4</accession>
<keyword evidence="3" id="KW-1185">Reference proteome</keyword>
<protein>
    <recommendedName>
        <fullName evidence="4">Transmembrane protein</fullName>
    </recommendedName>
</protein>
<evidence type="ECO:0000256" key="1">
    <source>
        <dbReference type="SAM" id="Phobius"/>
    </source>
</evidence>
<dbReference type="EMBL" id="CAJJDM010000106">
    <property type="protein sequence ID" value="CAD8097339.1"/>
    <property type="molecule type" value="Genomic_DNA"/>
</dbReference>
<evidence type="ECO:0008006" key="4">
    <source>
        <dbReference type="Google" id="ProtNLM"/>
    </source>
</evidence>
<sequence length="107" mass="13123">MSQTIFFLTIFIQKKQSLQQITFCVNLLSIPFLLNIKLYTYYQIQRIFQINSKSQLSFYFDKLLADYVISKQQFKRQIENINHNDEYEYSYRISEYWICIKLFDTVN</sequence>
<proteinExistence type="predicted"/>